<proteinExistence type="predicted"/>
<dbReference type="RefSeq" id="WP_377721696.1">
    <property type="nucleotide sequence ID" value="NZ_JBHSAM010000034.1"/>
</dbReference>
<evidence type="ECO:0000313" key="2">
    <source>
        <dbReference type="Proteomes" id="UP001595715"/>
    </source>
</evidence>
<accession>A0ABV8KAQ0</accession>
<protein>
    <submittedName>
        <fullName evidence="1">Uncharacterized protein</fullName>
    </submittedName>
</protein>
<reference evidence="2" key="1">
    <citation type="journal article" date="2019" name="Int. J. Syst. Evol. Microbiol.">
        <title>The Global Catalogue of Microorganisms (GCM) 10K type strain sequencing project: providing services to taxonomists for standard genome sequencing and annotation.</title>
        <authorList>
            <consortium name="The Broad Institute Genomics Platform"/>
            <consortium name="The Broad Institute Genome Sequencing Center for Infectious Disease"/>
            <person name="Wu L."/>
            <person name="Ma J."/>
        </authorList>
    </citation>
    <scope>NUCLEOTIDE SEQUENCE [LARGE SCALE GENOMIC DNA]</scope>
    <source>
        <strain evidence="2">IBRC-M 10987</strain>
    </source>
</reference>
<organism evidence="1 2">
    <name type="scientific">Paenibacillus xanthanilyticus</name>
    <dbReference type="NCBI Taxonomy" id="1783531"/>
    <lineage>
        <taxon>Bacteria</taxon>
        <taxon>Bacillati</taxon>
        <taxon>Bacillota</taxon>
        <taxon>Bacilli</taxon>
        <taxon>Bacillales</taxon>
        <taxon>Paenibacillaceae</taxon>
        <taxon>Paenibacillus</taxon>
    </lineage>
</organism>
<gene>
    <name evidence="1" type="ORF">ACFOZ8_26185</name>
</gene>
<sequence>MASTRIKPKRLASSTGRVIRTAKIPVGSTQSVYLNRLTVLWVQNNGVTFSTNGFFARLYRNNSLISTAFFDNFGVVQFRNVGVLTTSNLTIRIFNSAGVQFRSRSIPAGSEAFAVIG</sequence>
<evidence type="ECO:0000313" key="1">
    <source>
        <dbReference type="EMBL" id="MFC4103113.1"/>
    </source>
</evidence>
<keyword evidence="2" id="KW-1185">Reference proteome</keyword>
<dbReference type="Proteomes" id="UP001595715">
    <property type="component" value="Unassembled WGS sequence"/>
</dbReference>
<name>A0ABV8KAQ0_9BACL</name>
<dbReference type="EMBL" id="JBHSAM010000034">
    <property type="protein sequence ID" value="MFC4103113.1"/>
    <property type="molecule type" value="Genomic_DNA"/>
</dbReference>
<comment type="caution">
    <text evidence="1">The sequence shown here is derived from an EMBL/GenBank/DDBJ whole genome shotgun (WGS) entry which is preliminary data.</text>
</comment>